<dbReference type="InterPro" id="IPR038208">
    <property type="entry name" value="Tscrpt_reg_Crl_sf"/>
</dbReference>
<accession>A0ABT5UZP5</accession>
<evidence type="ECO:0000256" key="1">
    <source>
        <dbReference type="ARBA" id="ARBA00022490"/>
    </source>
</evidence>
<dbReference type="RefSeq" id="WP_166013496.1">
    <property type="nucleotide sequence ID" value="NZ_JARBFT010000005.1"/>
</dbReference>
<comment type="caution">
    <text evidence="6">The sequence shown here is derived from an EMBL/GenBank/DDBJ whole genome shotgun (WGS) entry which is preliminary data.</text>
</comment>
<keyword evidence="3 5" id="KW-0010">Activator</keyword>
<dbReference type="HAMAP" id="MF_01178">
    <property type="entry name" value="Crl"/>
    <property type="match status" value="1"/>
</dbReference>
<comment type="similarity">
    <text evidence="5">Belongs to the Crl family.</text>
</comment>
<keyword evidence="2 5" id="KW-0805">Transcription regulation</keyword>
<keyword evidence="7" id="KW-1185">Reference proteome</keyword>
<evidence type="ECO:0000313" key="6">
    <source>
        <dbReference type="EMBL" id="MDE1514883.1"/>
    </source>
</evidence>
<sequence length="129" mass="15117">MSEMTPKITHYRLRTALKAIGPYLREGECSEQRYLFDCLAVCVNDKRPPEKREFWGWWMELTPHQQEMMACYHIGRYTQAGEWVAETLPEAACQQVNYTQVEFHKKLVKTLHERFELSVTLASASAQFA</sequence>
<proteinExistence type="inferred from homology"/>
<dbReference type="Gene3D" id="3.30.310.230">
    <property type="entry name" value="Sigma factor-binding protein Crl monomer"/>
    <property type="match status" value="1"/>
</dbReference>
<evidence type="ECO:0000313" key="7">
    <source>
        <dbReference type="Proteomes" id="UP001216189"/>
    </source>
</evidence>
<keyword evidence="1 5" id="KW-0963">Cytoplasm</keyword>
<reference evidence="6 7" key="1">
    <citation type="submission" date="2023-02" db="EMBL/GenBank/DDBJ databases">
        <title>Vibrio intestini sp. nov., a close relative of Vibrio cholerae isolated from the intestine of Healthy Culter dabryi.</title>
        <authorList>
            <person name="Wu N."/>
        </authorList>
    </citation>
    <scope>NUCLEOTIDE SEQUENCE [LARGE SCALE GENOMIC DNA]</scope>
    <source>
        <strain evidence="6 7">DSL-7</strain>
    </source>
</reference>
<comment type="subcellular location">
    <subcellularLocation>
        <location evidence="5">Cytoplasm</location>
    </subcellularLocation>
</comment>
<evidence type="ECO:0000256" key="2">
    <source>
        <dbReference type="ARBA" id="ARBA00023015"/>
    </source>
</evidence>
<dbReference type="InterPro" id="IPR009986">
    <property type="entry name" value="Tscrpt_reg_Crl"/>
</dbReference>
<comment type="function">
    <text evidence="5">Binds to the sigma-S subunit of RNA polymerase, activating expression of sigma-S-regulated genes. Stimulates RNA polymerase holoenzyme formation and may bind to several other sigma factors, such as sigma-70 and sigma-32.</text>
</comment>
<dbReference type="Proteomes" id="UP001216189">
    <property type="component" value="Unassembled WGS sequence"/>
</dbReference>
<name>A0ABT5UZP5_9VIBR</name>
<organism evidence="6 7">
    <name type="scientific">Vibrio chanodichtyis</name>
    <dbReference type="NCBI Taxonomy" id="3027932"/>
    <lineage>
        <taxon>Bacteria</taxon>
        <taxon>Pseudomonadati</taxon>
        <taxon>Pseudomonadota</taxon>
        <taxon>Gammaproteobacteria</taxon>
        <taxon>Vibrionales</taxon>
        <taxon>Vibrionaceae</taxon>
        <taxon>Vibrio</taxon>
    </lineage>
</organism>
<evidence type="ECO:0000256" key="4">
    <source>
        <dbReference type="ARBA" id="ARBA00023163"/>
    </source>
</evidence>
<protein>
    <recommendedName>
        <fullName evidence="5">Sigma factor-binding protein Crl</fullName>
    </recommendedName>
</protein>
<dbReference type="Pfam" id="PF07417">
    <property type="entry name" value="Crl"/>
    <property type="match status" value="1"/>
</dbReference>
<evidence type="ECO:0000256" key="5">
    <source>
        <dbReference type="HAMAP-Rule" id="MF_01178"/>
    </source>
</evidence>
<evidence type="ECO:0000256" key="3">
    <source>
        <dbReference type="ARBA" id="ARBA00023159"/>
    </source>
</evidence>
<feature type="region of interest" description="Essential for activity" evidence="5">
    <location>
        <begin position="100"/>
        <end position="123"/>
    </location>
</feature>
<dbReference type="EMBL" id="JARBFT010000005">
    <property type="protein sequence ID" value="MDE1514883.1"/>
    <property type="molecule type" value="Genomic_DNA"/>
</dbReference>
<keyword evidence="4 5" id="KW-0804">Transcription</keyword>
<gene>
    <name evidence="5 6" type="primary">crl</name>
    <name evidence="6" type="ORF">PUN32_07655</name>
</gene>
<dbReference type="NCBIfam" id="NF008217">
    <property type="entry name" value="PRK10984.1"/>
    <property type="match status" value="1"/>
</dbReference>